<keyword evidence="4" id="KW-0676">Redox-active center</keyword>
<dbReference type="PANTHER" id="PTHR42852">
    <property type="entry name" value="THIOL:DISULFIDE INTERCHANGE PROTEIN DSBE"/>
    <property type="match status" value="1"/>
</dbReference>
<feature type="domain" description="Thioredoxin" evidence="6">
    <location>
        <begin position="238"/>
        <end position="376"/>
    </location>
</feature>
<keyword evidence="3" id="KW-1015">Disulfide bond</keyword>
<keyword evidence="8" id="KW-1185">Reference proteome</keyword>
<comment type="caution">
    <text evidence="7">The sequence shown here is derived from an EMBL/GenBank/DDBJ whole genome shotgun (WGS) entry which is preliminary data.</text>
</comment>
<dbReference type="PROSITE" id="PS51352">
    <property type="entry name" value="THIOREDOXIN_2"/>
    <property type="match status" value="1"/>
</dbReference>
<dbReference type="GO" id="GO:0017004">
    <property type="term" value="P:cytochrome complex assembly"/>
    <property type="evidence" value="ECO:0007669"/>
    <property type="project" value="UniProtKB-KW"/>
</dbReference>
<proteinExistence type="predicted"/>
<dbReference type="PANTHER" id="PTHR42852:SF6">
    <property type="entry name" value="THIOL:DISULFIDE INTERCHANGE PROTEIN DSBE"/>
    <property type="match status" value="1"/>
</dbReference>
<evidence type="ECO:0000256" key="5">
    <source>
        <dbReference type="SAM" id="Coils"/>
    </source>
</evidence>
<dbReference type="Pfam" id="PF00578">
    <property type="entry name" value="AhpC-TSA"/>
    <property type="match status" value="1"/>
</dbReference>
<feature type="coiled-coil region" evidence="5">
    <location>
        <begin position="145"/>
        <end position="172"/>
    </location>
</feature>
<dbReference type="Gene3D" id="3.40.30.10">
    <property type="entry name" value="Glutaredoxin"/>
    <property type="match status" value="1"/>
</dbReference>
<keyword evidence="2" id="KW-0201">Cytochrome c-type biogenesis</keyword>
<dbReference type="GO" id="GO:0016209">
    <property type="term" value="F:antioxidant activity"/>
    <property type="evidence" value="ECO:0007669"/>
    <property type="project" value="InterPro"/>
</dbReference>
<reference evidence="7 8" key="1">
    <citation type="submission" date="2018-10" db="EMBL/GenBank/DDBJ databases">
        <title>Genomic Encyclopedia of Archaeal and Bacterial Type Strains, Phase II (KMG-II): from individual species to whole genera.</title>
        <authorList>
            <person name="Goeker M."/>
        </authorList>
    </citation>
    <scope>NUCLEOTIDE SEQUENCE [LARGE SCALE GENOMIC DNA]</scope>
    <source>
        <strain evidence="7 8">DSM 25230</strain>
    </source>
</reference>
<dbReference type="InterPro" id="IPR025380">
    <property type="entry name" value="DUF4369"/>
</dbReference>
<dbReference type="InterPro" id="IPR013766">
    <property type="entry name" value="Thioredoxin_domain"/>
</dbReference>
<name>A0A495E8N9_9FLAO</name>
<dbReference type="CDD" id="cd02966">
    <property type="entry name" value="TlpA_like_family"/>
    <property type="match status" value="1"/>
</dbReference>
<dbReference type="Pfam" id="PF14289">
    <property type="entry name" value="DUF4369"/>
    <property type="match status" value="1"/>
</dbReference>
<sequence>MKKIIMPLILIATLIACNSKPEGYTINGTLRGDVADSTQVILKKIGDNNQPVSVDTAYTNKGLYSFSGKPVTPELHYIFIDKLPGYSVLILENGEIEISAQKDSLNLAKAEGTLQNDIFSDYMKKSQAASQKAMSIQKDLQKATMSQDEATIAALSDEMKELQEEYKTFELDYIKANPNGLISALLIDRAVASKSVPLEELKSLYEGLAPEIKENKVGKDVLKRIGDIEAKEAANKNTSIGSKAPEFSAKNPEGKEIALNTILGKVTLIDFWAAWCKPCRAENPNVLAVYKKYHDKGLNIIGVSLDRNEKDWKKAIADDKLEWDQVSNLAYFNDEIAKLYNVDAIPAAFLLDENGVIIAKNLRGNALEEKVAELLN</sequence>
<evidence type="ECO:0000256" key="3">
    <source>
        <dbReference type="ARBA" id="ARBA00023157"/>
    </source>
</evidence>
<dbReference type="InterPro" id="IPR036249">
    <property type="entry name" value="Thioredoxin-like_sf"/>
</dbReference>
<dbReference type="GO" id="GO:0016491">
    <property type="term" value="F:oxidoreductase activity"/>
    <property type="evidence" value="ECO:0007669"/>
    <property type="project" value="InterPro"/>
</dbReference>
<dbReference type="OrthoDB" id="1069091at2"/>
<dbReference type="AlphaFoldDB" id="A0A495E8N9"/>
<accession>A0A495E8N9</accession>
<evidence type="ECO:0000259" key="6">
    <source>
        <dbReference type="PROSITE" id="PS51352"/>
    </source>
</evidence>
<dbReference type="Proteomes" id="UP000269412">
    <property type="component" value="Unassembled WGS sequence"/>
</dbReference>
<evidence type="ECO:0000256" key="4">
    <source>
        <dbReference type="ARBA" id="ARBA00023284"/>
    </source>
</evidence>
<dbReference type="InterPro" id="IPR050553">
    <property type="entry name" value="Thioredoxin_ResA/DsbE_sf"/>
</dbReference>
<evidence type="ECO:0000256" key="2">
    <source>
        <dbReference type="ARBA" id="ARBA00022748"/>
    </source>
</evidence>
<dbReference type="InterPro" id="IPR000866">
    <property type="entry name" value="AhpC/TSA"/>
</dbReference>
<dbReference type="RefSeq" id="WP_121067864.1">
    <property type="nucleotide sequence ID" value="NZ_RBIQ01000008.1"/>
</dbReference>
<evidence type="ECO:0000313" key="8">
    <source>
        <dbReference type="Proteomes" id="UP000269412"/>
    </source>
</evidence>
<keyword evidence="5" id="KW-0175">Coiled coil</keyword>
<organism evidence="7 8">
    <name type="scientific">Maribacter vaceletii</name>
    <dbReference type="NCBI Taxonomy" id="1206816"/>
    <lineage>
        <taxon>Bacteria</taxon>
        <taxon>Pseudomonadati</taxon>
        <taxon>Bacteroidota</taxon>
        <taxon>Flavobacteriia</taxon>
        <taxon>Flavobacteriales</taxon>
        <taxon>Flavobacteriaceae</taxon>
        <taxon>Maribacter</taxon>
    </lineage>
</organism>
<dbReference type="EMBL" id="RBIQ01000008">
    <property type="protein sequence ID" value="RKR13166.1"/>
    <property type="molecule type" value="Genomic_DNA"/>
</dbReference>
<comment type="subcellular location">
    <subcellularLocation>
        <location evidence="1">Cell envelope</location>
    </subcellularLocation>
</comment>
<dbReference type="GO" id="GO:0030313">
    <property type="term" value="C:cell envelope"/>
    <property type="evidence" value="ECO:0007669"/>
    <property type="project" value="UniProtKB-SubCell"/>
</dbReference>
<protein>
    <submittedName>
        <fullName evidence="7">Peroxiredoxin</fullName>
    </submittedName>
</protein>
<dbReference type="SUPFAM" id="SSF52833">
    <property type="entry name" value="Thioredoxin-like"/>
    <property type="match status" value="1"/>
</dbReference>
<gene>
    <name evidence="7" type="ORF">CLV91_1881</name>
</gene>
<dbReference type="PROSITE" id="PS51257">
    <property type="entry name" value="PROKAR_LIPOPROTEIN"/>
    <property type="match status" value="1"/>
</dbReference>
<evidence type="ECO:0000256" key="1">
    <source>
        <dbReference type="ARBA" id="ARBA00004196"/>
    </source>
</evidence>
<evidence type="ECO:0000313" key="7">
    <source>
        <dbReference type="EMBL" id="RKR13166.1"/>
    </source>
</evidence>